<dbReference type="InterPro" id="IPR017938">
    <property type="entry name" value="Riboflavin_synthase-like_b-brl"/>
</dbReference>
<dbReference type="GO" id="GO:0016491">
    <property type="term" value="F:oxidoreductase activity"/>
    <property type="evidence" value="ECO:0007669"/>
    <property type="project" value="UniProtKB-KW"/>
</dbReference>
<dbReference type="InterPro" id="IPR017927">
    <property type="entry name" value="FAD-bd_FR_type"/>
</dbReference>
<dbReference type="GO" id="GO:0046872">
    <property type="term" value="F:metal ion binding"/>
    <property type="evidence" value="ECO:0007669"/>
    <property type="project" value="UniProtKB-KW"/>
</dbReference>
<dbReference type="InterPro" id="IPR039261">
    <property type="entry name" value="FNR_nucleotide-bd"/>
</dbReference>
<evidence type="ECO:0000256" key="6">
    <source>
        <dbReference type="ARBA" id="ARBA00023014"/>
    </source>
</evidence>
<dbReference type="Gene3D" id="3.10.20.30">
    <property type="match status" value="1"/>
</dbReference>
<dbReference type="AlphaFoldDB" id="A0A5A9G960"/>
<dbReference type="Gene3D" id="3.40.50.80">
    <property type="entry name" value="Nucleotide-binding domain of ferredoxin-NADP reductase (FNR) module"/>
    <property type="match status" value="1"/>
</dbReference>
<dbReference type="GO" id="GO:0051537">
    <property type="term" value="F:2 iron, 2 sulfur cluster binding"/>
    <property type="evidence" value="ECO:0007669"/>
    <property type="project" value="UniProtKB-KW"/>
</dbReference>
<dbReference type="PANTHER" id="PTHR47354:SF1">
    <property type="entry name" value="CARNITINE MONOOXYGENASE REDUCTASE SUBUNIT"/>
    <property type="match status" value="1"/>
</dbReference>
<dbReference type="InterPro" id="IPR006058">
    <property type="entry name" value="2Fe2S_fd_BS"/>
</dbReference>
<dbReference type="InterPro" id="IPR012675">
    <property type="entry name" value="Beta-grasp_dom_sf"/>
</dbReference>
<protein>
    <submittedName>
        <fullName evidence="9">Oxidoreductase</fullName>
    </submittedName>
</protein>
<evidence type="ECO:0000256" key="5">
    <source>
        <dbReference type="ARBA" id="ARBA00023004"/>
    </source>
</evidence>
<keyword evidence="5" id="KW-0408">Iron</keyword>
<dbReference type="CDD" id="cd06185">
    <property type="entry name" value="PDR_like"/>
    <property type="match status" value="1"/>
</dbReference>
<feature type="domain" description="FAD-binding FR-type" evidence="8">
    <location>
        <begin position="1"/>
        <end position="102"/>
    </location>
</feature>
<dbReference type="SUPFAM" id="SSF54292">
    <property type="entry name" value="2Fe-2S ferredoxin-like"/>
    <property type="match status" value="1"/>
</dbReference>
<keyword evidence="3" id="KW-0479">Metal-binding</keyword>
<proteinExistence type="predicted"/>
<dbReference type="Gene3D" id="2.40.30.10">
    <property type="entry name" value="Translation factors"/>
    <property type="match status" value="1"/>
</dbReference>
<dbReference type="PANTHER" id="PTHR47354">
    <property type="entry name" value="NADH OXIDOREDUCTASE HCR"/>
    <property type="match status" value="1"/>
</dbReference>
<dbReference type="CDD" id="cd00207">
    <property type="entry name" value="fer2"/>
    <property type="match status" value="1"/>
</dbReference>
<keyword evidence="4" id="KW-0560">Oxidoreductase</keyword>
<keyword evidence="6" id="KW-0411">Iron-sulfur</keyword>
<dbReference type="InterPro" id="IPR036010">
    <property type="entry name" value="2Fe-2S_ferredoxin-like_sf"/>
</dbReference>
<dbReference type="PROSITE" id="PS51085">
    <property type="entry name" value="2FE2S_FER_2"/>
    <property type="match status" value="1"/>
</dbReference>
<dbReference type="EMBL" id="VTTN01000023">
    <property type="protein sequence ID" value="KAA0590244.1"/>
    <property type="molecule type" value="Genomic_DNA"/>
</dbReference>
<dbReference type="Proteomes" id="UP000324927">
    <property type="component" value="Unassembled WGS sequence"/>
</dbReference>
<accession>A0A5A9G960</accession>
<dbReference type="SUPFAM" id="SSF63380">
    <property type="entry name" value="Riboflavin synthase domain-like"/>
    <property type="match status" value="1"/>
</dbReference>
<dbReference type="OrthoDB" id="9792185at2"/>
<dbReference type="InterPro" id="IPR050415">
    <property type="entry name" value="MRET"/>
</dbReference>
<keyword evidence="2" id="KW-0001">2Fe-2S</keyword>
<keyword evidence="1" id="KW-0285">Flavoprotein</keyword>
<gene>
    <name evidence="9" type="ORF">FZ942_31660</name>
</gene>
<organism evidence="9 10">
    <name type="scientific">Azospirillum lipoferum</name>
    <dbReference type="NCBI Taxonomy" id="193"/>
    <lineage>
        <taxon>Bacteria</taxon>
        <taxon>Pseudomonadati</taxon>
        <taxon>Pseudomonadota</taxon>
        <taxon>Alphaproteobacteria</taxon>
        <taxon>Rhodospirillales</taxon>
        <taxon>Azospirillaceae</taxon>
        <taxon>Azospirillum</taxon>
    </lineage>
</organism>
<evidence type="ECO:0000259" key="8">
    <source>
        <dbReference type="PROSITE" id="PS51384"/>
    </source>
</evidence>
<evidence type="ECO:0000256" key="1">
    <source>
        <dbReference type="ARBA" id="ARBA00022630"/>
    </source>
</evidence>
<dbReference type="PROSITE" id="PS51384">
    <property type="entry name" value="FAD_FR"/>
    <property type="match status" value="1"/>
</dbReference>
<reference evidence="9 10" key="1">
    <citation type="submission" date="2019-08" db="EMBL/GenBank/DDBJ databases">
        <authorList>
            <person name="Grouzdev D."/>
            <person name="Tikhonova E."/>
            <person name="Kravchenko I."/>
        </authorList>
    </citation>
    <scope>NUCLEOTIDE SEQUENCE [LARGE SCALE GENOMIC DNA]</scope>
    <source>
        <strain evidence="9 10">59b</strain>
    </source>
</reference>
<dbReference type="RefSeq" id="WP_149235028.1">
    <property type="nucleotide sequence ID" value="NZ_JALJXJ010000023.1"/>
</dbReference>
<dbReference type="SUPFAM" id="SSF52343">
    <property type="entry name" value="Ferredoxin reductase-like, C-terminal NADP-linked domain"/>
    <property type="match status" value="1"/>
</dbReference>
<keyword evidence="10" id="KW-1185">Reference proteome</keyword>
<feature type="domain" description="2Fe-2S ferredoxin-type" evidence="7">
    <location>
        <begin position="234"/>
        <end position="320"/>
    </location>
</feature>
<evidence type="ECO:0000313" key="9">
    <source>
        <dbReference type="EMBL" id="KAA0590244.1"/>
    </source>
</evidence>
<sequence>MTLNMLVGKFRRETDDIVSIELVDADGHPLPAFSAGSHIDVHIGDGLVRQYSLCNSPADTDRYVIGVLKDPKSRGGSAALHGMLAEGLRLRIGEPRNLFPLDETADRTLLFAGGIGITPMLAMAERLKMLGRRFELHYWGRSLPRMAFLDRIAASDFKDNVRIHCDDAPEDQRLDPDDVLPNPEAGTHLYVCGPQGFIGCVLERARTRGWLESRLHKEYFGTIVSDDPAGGGAFTIRIAHTGAIIPVNPGQSAVAALAAHGIELPVSCEQGVCGTCLTRIVDGIPDHRDSYLTDDEREANAVFLPCCSRAKSECLVIDIL</sequence>
<dbReference type="PRINTS" id="PR00409">
    <property type="entry name" value="PHDIOXRDTASE"/>
</dbReference>
<dbReference type="Pfam" id="PF00111">
    <property type="entry name" value="Fer2"/>
    <property type="match status" value="1"/>
</dbReference>
<name>A0A5A9G960_AZOLI</name>
<evidence type="ECO:0000256" key="3">
    <source>
        <dbReference type="ARBA" id="ARBA00022723"/>
    </source>
</evidence>
<evidence type="ECO:0000259" key="7">
    <source>
        <dbReference type="PROSITE" id="PS51085"/>
    </source>
</evidence>
<evidence type="ECO:0000313" key="10">
    <source>
        <dbReference type="Proteomes" id="UP000324927"/>
    </source>
</evidence>
<dbReference type="PROSITE" id="PS00197">
    <property type="entry name" value="2FE2S_FER_1"/>
    <property type="match status" value="1"/>
</dbReference>
<evidence type="ECO:0000256" key="4">
    <source>
        <dbReference type="ARBA" id="ARBA00023002"/>
    </source>
</evidence>
<comment type="caution">
    <text evidence="9">The sequence shown here is derived from an EMBL/GenBank/DDBJ whole genome shotgun (WGS) entry which is preliminary data.</text>
</comment>
<dbReference type="InterPro" id="IPR001041">
    <property type="entry name" value="2Fe-2S_ferredoxin-type"/>
</dbReference>
<evidence type="ECO:0000256" key="2">
    <source>
        <dbReference type="ARBA" id="ARBA00022714"/>
    </source>
</evidence>